<feature type="transmembrane region" description="Helical" evidence="1">
    <location>
        <begin position="103"/>
        <end position="124"/>
    </location>
</feature>
<sequence length="257" mass="26350">MTHASDTLIARYVAGDDTIHADVLWGLEAHLSACAPCRARLAAVGDPAVTGVVDGVWESLAPRLAPVPRTRYSPRVVPAVAAWAISVVCLGLLAVLLHASSGGFPLLLPLSPVLPVLGVYASWARGADPAYEVVAATPRAGLELVLRRTLGVLAVLVPVLTAVGLLTGTSLGVALVPALAFTSATLALGSVVGVRRAAVALTGVWAAVCLAPPVLLDGSSYLSRPELVPLWGAAFVVGAVVTLLRRDAFGRLPFSVN</sequence>
<accession>A0A8J3YJQ2</accession>
<proteinExistence type="predicted"/>
<keyword evidence="1" id="KW-1133">Transmembrane helix</keyword>
<comment type="caution">
    <text evidence="2">The sequence shown here is derived from an EMBL/GenBank/DDBJ whole genome shotgun (WGS) entry which is preliminary data.</text>
</comment>
<dbReference type="Proteomes" id="UP000619260">
    <property type="component" value="Unassembled WGS sequence"/>
</dbReference>
<protein>
    <submittedName>
        <fullName evidence="2">Membrane protein</fullName>
    </submittedName>
</protein>
<dbReference type="AlphaFoldDB" id="A0A8J3YJQ2"/>
<feature type="transmembrane region" description="Helical" evidence="1">
    <location>
        <begin position="145"/>
        <end position="165"/>
    </location>
</feature>
<keyword evidence="1" id="KW-0812">Transmembrane</keyword>
<feature type="transmembrane region" description="Helical" evidence="1">
    <location>
        <begin position="228"/>
        <end position="244"/>
    </location>
</feature>
<evidence type="ECO:0000313" key="3">
    <source>
        <dbReference type="Proteomes" id="UP000619260"/>
    </source>
</evidence>
<feature type="transmembrane region" description="Helical" evidence="1">
    <location>
        <begin position="76"/>
        <end position="97"/>
    </location>
</feature>
<feature type="transmembrane region" description="Helical" evidence="1">
    <location>
        <begin position="171"/>
        <end position="191"/>
    </location>
</feature>
<organism evidence="2 3">
    <name type="scientific">Virgisporangium aliadipatigenens</name>
    <dbReference type="NCBI Taxonomy" id="741659"/>
    <lineage>
        <taxon>Bacteria</taxon>
        <taxon>Bacillati</taxon>
        <taxon>Actinomycetota</taxon>
        <taxon>Actinomycetes</taxon>
        <taxon>Micromonosporales</taxon>
        <taxon>Micromonosporaceae</taxon>
        <taxon>Virgisporangium</taxon>
    </lineage>
</organism>
<dbReference type="EMBL" id="BOPF01000006">
    <property type="protein sequence ID" value="GIJ45113.1"/>
    <property type="molecule type" value="Genomic_DNA"/>
</dbReference>
<evidence type="ECO:0000256" key="1">
    <source>
        <dbReference type="SAM" id="Phobius"/>
    </source>
</evidence>
<evidence type="ECO:0000313" key="2">
    <source>
        <dbReference type="EMBL" id="GIJ45113.1"/>
    </source>
</evidence>
<dbReference type="RefSeq" id="WP_203898666.1">
    <property type="nucleotide sequence ID" value="NZ_BOPF01000006.1"/>
</dbReference>
<feature type="transmembrane region" description="Helical" evidence="1">
    <location>
        <begin position="198"/>
        <end position="216"/>
    </location>
</feature>
<gene>
    <name evidence="2" type="ORF">Val02_19990</name>
</gene>
<keyword evidence="3" id="KW-1185">Reference proteome</keyword>
<reference evidence="2" key="1">
    <citation type="submission" date="2021-01" db="EMBL/GenBank/DDBJ databases">
        <title>Whole genome shotgun sequence of Virgisporangium aliadipatigenens NBRC 105644.</title>
        <authorList>
            <person name="Komaki H."/>
            <person name="Tamura T."/>
        </authorList>
    </citation>
    <scope>NUCLEOTIDE SEQUENCE</scope>
    <source>
        <strain evidence="2">NBRC 105644</strain>
    </source>
</reference>
<name>A0A8J3YJQ2_9ACTN</name>
<keyword evidence="1" id="KW-0472">Membrane</keyword>